<feature type="region of interest" description="Disordered" evidence="1">
    <location>
        <begin position="58"/>
        <end position="97"/>
    </location>
</feature>
<reference evidence="2 3" key="1">
    <citation type="submission" date="2024-08" db="EMBL/GenBank/DDBJ databases">
        <title>Insights into the chromosomal genome structure of Flemingia macrophylla.</title>
        <authorList>
            <person name="Ding Y."/>
            <person name="Zhao Y."/>
            <person name="Bi W."/>
            <person name="Wu M."/>
            <person name="Zhao G."/>
            <person name="Gong Y."/>
            <person name="Li W."/>
            <person name="Zhang P."/>
        </authorList>
    </citation>
    <scope>NUCLEOTIDE SEQUENCE [LARGE SCALE GENOMIC DNA]</scope>
    <source>
        <strain evidence="2">DYQJB</strain>
        <tissue evidence="2">Leaf</tissue>
    </source>
</reference>
<dbReference type="EMBL" id="JBGMDY010000004">
    <property type="protein sequence ID" value="KAL2336913.1"/>
    <property type="molecule type" value="Genomic_DNA"/>
</dbReference>
<feature type="compositionally biased region" description="Basic and acidic residues" evidence="1">
    <location>
        <begin position="61"/>
        <end position="77"/>
    </location>
</feature>
<evidence type="ECO:0000313" key="2">
    <source>
        <dbReference type="EMBL" id="KAL2336913.1"/>
    </source>
</evidence>
<dbReference type="Proteomes" id="UP001603857">
    <property type="component" value="Unassembled WGS sequence"/>
</dbReference>
<protein>
    <submittedName>
        <fullName evidence="2">Uncharacterized protein</fullName>
    </submittedName>
</protein>
<comment type="caution">
    <text evidence="2">The sequence shown here is derived from an EMBL/GenBank/DDBJ whole genome shotgun (WGS) entry which is preliminary data.</text>
</comment>
<evidence type="ECO:0000313" key="3">
    <source>
        <dbReference type="Proteomes" id="UP001603857"/>
    </source>
</evidence>
<organism evidence="2 3">
    <name type="scientific">Flemingia macrophylla</name>
    <dbReference type="NCBI Taxonomy" id="520843"/>
    <lineage>
        <taxon>Eukaryota</taxon>
        <taxon>Viridiplantae</taxon>
        <taxon>Streptophyta</taxon>
        <taxon>Embryophyta</taxon>
        <taxon>Tracheophyta</taxon>
        <taxon>Spermatophyta</taxon>
        <taxon>Magnoliopsida</taxon>
        <taxon>eudicotyledons</taxon>
        <taxon>Gunneridae</taxon>
        <taxon>Pentapetalae</taxon>
        <taxon>rosids</taxon>
        <taxon>fabids</taxon>
        <taxon>Fabales</taxon>
        <taxon>Fabaceae</taxon>
        <taxon>Papilionoideae</taxon>
        <taxon>50 kb inversion clade</taxon>
        <taxon>NPAAA clade</taxon>
        <taxon>indigoferoid/millettioid clade</taxon>
        <taxon>Phaseoleae</taxon>
        <taxon>Flemingia</taxon>
    </lineage>
</organism>
<proteinExistence type="predicted"/>
<gene>
    <name evidence="2" type="ORF">Fmac_011359</name>
</gene>
<accession>A0ABD1MM81</accession>
<dbReference type="AlphaFoldDB" id="A0ABD1MM81"/>
<name>A0ABD1MM81_9FABA</name>
<keyword evidence="3" id="KW-1185">Reference proteome</keyword>
<sequence length="97" mass="11103">MGRTVIQSREVSLKPNLFEGMHFGFTKMLNRKFSLNHKIKQTELKANNPESLSMTQMLNASERRPNTGESSRTEMQKNADNLKQSGEICPRVQPPRV</sequence>
<evidence type="ECO:0000256" key="1">
    <source>
        <dbReference type="SAM" id="MobiDB-lite"/>
    </source>
</evidence>